<dbReference type="EMBL" id="JAJNOR010000010">
    <property type="protein sequence ID" value="MCD2493649.1"/>
    <property type="molecule type" value="Genomic_DNA"/>
</dbReference>
<evidence type="ECO:0000313" key="1">
    <source>
        <dbReference type="EMBL" id="MCD2493649.1"/>
    </source>
</evidence>
<name>A0AAP2RK28_9FIRM</name>
<evidence type="ECO:0000313" key="2">
    <source>
        <dbReference type="Proteomes" id="UP001299265"/>
    </source>
</evidence>
<proteinExistence type="predicted"/>
<accession>A0AAP2RK28</accession>
<protein>
    <submittedName>
        <fullName evidence="1">Uncharacterized protein</fullName>
    </submittedName>
</protein>
<comment type="caution">
    <text evidence="1">The sequence shown here is derived from an EMBL/GenBank/DDBJ whole genome shotgun (WGS) entry which is preliminary data.</text>
</comment>
<sequence length="128" mass="14770">MRKYNLSKIMKRAWELVKKAAMTMSAALKKAWREAKEMKENIVETLKANLEAMAYGNCNINLGIDRRVNTKEWEKDGNKRVYLTIACYTANGRYKGSYKCGYVDAVANEYICSRYDDVDAANKEYIGR</sequence>
<dbReference type="RefSeq" id="WP_231063488.1">
    <property type="nucleotide sequence ID" value="NZ_JAJNOR010000010.1"/>
</dbReference>
<keyword evidence="2" id="KW-1185">Reference proteome</keyword>
<dbReference type="Proteomes" id="UP001299265">
    <property type="component" value="Unassembled WGS sequence"/>
</dbReference>
<reference evidence="1 2" key="1">
    <citation type="submission" date="2021-11" db="EMBL/GenBank/DDBJ databases">
        <title>Lacrimispora sp. nov. NSJ-141 isolated from human feces.</title>
        <authorList>
            <person name="Abdugheni R."/>
        </authorList>
    </citation>
    <scope>NUCLEOTIDE SEQUENCE [LARGE SCALE GENOMIC DNA]</scope>
    <source>
        <strain evidence="1 2">NSJ-141</strain>
    </source>
</reference>
<dbReference type="AlphaFoldDB" id="A0AAP2RK28"/>
<gene>
    <name evidence="1" type="ORF">LQE92_13640</name>
</gene>
<organism evidence="1 2">
    <name type="scientific">Lientehia hominis</name>
    <dbReference type="NCBI Taxonomy" id="2897778"/>
    <lineage>
        <taxon>Bacteria</taxon>
        <taxon>Bacillati</taxon>
        <taxon>Bacillota</taxon>
        <taxon>Clostridia</taxon>
        <taxon>Lachnospirales</taxon>
        <taxon>Lachnospiraceae</taxon>
        <taxon>Lientehia</taxon>
    </lineage>
</organism>